<sequence length="372" mass="41874">MLSNELSAMQAQATAPAISLIVPLDDASGRSRQTASSQVKKAIKKVAKTLEDIYPEQSVQLLPLLEEQLLQFDKHYHPGAQGAGIYVSSDYYHQCLFPFPVEEKAHIAGAFSIRELLYLEHYATGYLLLHINEQTVQCYNGKLNELEEITNQHFPLHFRDDYEYSKPAQLTSHGGYEGTKSFEKDKSTLKAIRTRNFYREADHKLNAVLNGQSIIIAGPEKDIALFREVTGHTQRIIGEIPGNYSHLPLKKLEEKCWDTIRAWTDKQEATSLSQLLGKTWPENIIEGTKKVWQAVQAGRGLKLLVEKDYACPGFIGDKAGKFYIRAPKTGHRTIADAVDDIIQAVLRKKGEVIFANNGALSEHQHIALITRY</sequence>
<gene>
    <name evidence="1" type="ORF">ICL07_20820</name>
</gene>
<dbReference type="Proteomes" id="UP000659124">
    <property type="component" value="Unassembled WGS sequence"/>
</dbReference>
<evidence type="ECO:0000313" key="2">
    <source>
        <dbReference type="Proteomes" id="UP000659124"/>
    </source>
</evidence>
<protein>
    <submittedName>
        <fullName evidence="1">Uncharacterized protein</fullName>
    </submittedName>
</protein>
<reference evidence="1 2" key="1">
    <citation type="submission" date="2020-09" db="EMBL/GenBank/DDBJ databases">
        <title>Genome sequences of type strains of Chitinophaga qingshengii and Chitinophaga varians.</title>
        <authorList>
            <person name="Kittiwongwattana C."/>
        </authorList>
    </citation>
    <scope>NUCLEOTIDE SEQUENCE [LARGE SCALE GENOMIC DNA]</scope>
    <source>
        <strain evidence="1 2">JCM 30026</strain>
    </source>
</reference>
<dbReference type="EMBL" id="JACVFC010000003">
    <property type="protein sequence ID" value="MBC9932843.1"/>
    <property type="molecule type" value="Genomic_DNA"/>
</dbReference>
<dbReference type="RefSeq" id="WP_188089974.1">
    <property type="nucleotide sequence ID" value="NZ_JACVFC010000003.1"/>
</dbReference>
<name>A0ABR7TQU1_9BACT</name>
<keyword evidence="2" id="KW-1185">Reference proteome</keyword>
<proteinExistence type="predicted"/>
<organism evidence="1 2">
    <name type="scientific">Chitinophaga qingshengii</name>
    <dbReference type="NCBI Taxonomy" id="1569794"/>
    <lineage>
        <taxon>Bacteria</taxon>
        <taxon>Pseudomonadati</taxon>
        <taxon>Bacteroidota</taxon>
        <taxon>Chitinophagia</taxon>
        <taxon>Chitinophagales</taxon>
        <taxon>Chitinophagaceae</taxon>
        <taxon>Chitinophaga</taxon>
    </lineage>
</organism>
<dbReference type="Pfam" id="PF18845">
    <property type="entry name" value="baeRF_family3"/>
    <property type="match status" value="1"/>
</dbReference>
<accession>A0ABR7TQU1</accession>
<comment type="caution">
    <text evidence="1">The sequence shown here is derived from an EMBL/GenBank/DDBJ whole genome shotgun (WGS) entry which is preliminary data.</text>
</comment>
<dbReference type="InterPro" id="IPR041289">
    <property type="entry name" value="Bact_RF_family3"/>
</dbReference>
<evidence type="ECO:0000313" key="1">
    <source>
        <dbReference type="EMBL" id="MBC9932843.1"/>
    </source>
</evidence>